<dbReference type="RefSeq" id="WP_086249952.1">
    <property type="nucleotide sequence ID" value="NZ_BHFX01000060.1"/>
</dbReference>
<protein>
    <recommendedName>
        <fullName evidence="3">DNA-binding protein</fullName>
    </recommendedName>
</protein>
<name>A0A241ZB54_ACIBA</name>
<proteinExistence type="predicted"/>
<comment type="caution">
    <text evidence="1">The sequence shown here is derived from an EMBL/GenBank/DDBJ whole genome shotgun (WGS) entry which is preliminary data.</text>
</comment>
<evidence type="ECO:0000313" key="1">
    <source>
        <dbReference type="EMBL" id="OTM79763.1"/>
    </source>
</evidence>
<dbReference type="EMBL" id="NGEL01000184">
    <property type="protein sequence ID" value="OTM79763.1"/>
    <property type="molecule type" value="Genomic_DNA"/>
</dbReference>
<dbReference type="AlphaFoldDB" id="A0A241ZB54"/>
<organism evidence="1 2">
    <name type="scientific">Acinetobacter baumannii</name>
    <dbReference type="NCBI Taxonomy" id="470"/>
    <lineage>
        <taxon>Bacteria</taxon>
        <taxon>Pseudomonadati</taxon>
        <taxon>Pseudomonadota</taxon>
        <taxon>Gammaproteobacteria</taxon>
        <taxon>Moraxellales</taxon>
        <taxon>Moraxellaceae</taxon>
        <taxon>Acinetobacter</taxon>
        <taxon>Acinetobacter calcoaceticus/baumannii complex</taxon>
    </lineage>
</organism>
<accession>A0A241ZB54</accession>
<dbReference type="Proteomes" id="UP000194699">
    <property type="component" value="Unassembled WGS sequence"/>
</dbReference>
<sequence length="79" mass="9404">MKLLNQWHAAELIAQHLNGEVRSWYGYLTRNIRNWDKQHGYKITAHVENGKLAYSREALLEFVRIMKTPHKDTRKGDKK</sequence>
<gene>
    <name evidence="1" type="ORF">B9X95_18610</name>
</gene>
<evidence type="ECO:0000313" key="2">
    <source>
        <dbReference type="Proteomes" id="UP000194699"/>
    </source>
</evidence>
<reference evidence="1 2" key="1">
    <citation type="submission" date="2017-05" db="EMBL/GenBank/DDBJ databases">
        <authorList>
            <person name="Song R."/>
            <person name="Chenine A.L."/>
            <person name="Ruprecht R.M."/>
        </authorList>
    </citation>
    <scope>NUCLEOTIDE SEQUENCE [LARGE SCALE GENOMIC DNA]</scope>
    <source>
        <strain evidence="1 2">PR350</strain>
    </source>
</reference>
<evidence type="ECO:0008006" key="3">
    <source>
        <dbReference type="Google" id="ProtNLM"/>
    </source>
</evidence>